<feature type="transmembrane region" description="Helical" evidence="5">
    <location>
        <begin position="350"/>
        <end position="368"/>
    </location>
</feature>
<feature type="compositionally biased region" description="Gly residues" evidence="4">
    <location>
        <begin position="172"/>
        <end position="199"/>
    </location>
</feature>
<dbReference type="AlphaFoldDB" id="A0A0F2M482"/>
<keyword evidence="3 5" id="KW-0472">Membrane</keyword>
<dbReference type="GO" id="GO:0006890">
    <property type="term" value="P:retrograde vesicle-mediated transport, Golgi to endoplasmic reticulum"/>
    <property type="evidence" value="ECO:0007669"/>
    <property type="project" value="TreeGrafter"/>
</dbReference>
<name>A0A0F2M482_SPOSC</name>
<keyword evidence="1 5" id="KW-0812">Transmembrane</keyword>
<comment type="caution">
    <text evidence="6">The sequence shown here is derived from an EMBL/GenBank/DDBJ whole genome shotgun (WGS) entry which is preliminary data.</text>
</comment>
<dbReference type="OrthoDB" id="5393181at2759"/>
<reference evidence="6 7" key="2">
    <citation type="journal article" date="2015" name="Eukaryot. Cell">
        <title>Asexual propagation of a virulent clone complex in a human and feline outbreak of sporotrichosis.</title>
        <authorList>
            <person name="Teixeira Mde M."/>
            <person name="Rodrigues A.M."/>
            <person name="Tsui C.K."/>
            <person name="de Almeida L.G."/>
            <person name="Van Diepeningen A.D."/>
            <person name="van den Ende B.G."/>
            <person name="Fernandes G.F."/>
            <person name="Kano R."/>
            <person name="Hamelin R.C."/>
            <person name="Lopes-Bezerra L.M."/>
            <person name="Vasconcelos A.T."/>
            <person name="de Hoog S."/>
            <person name="de Camargo Z.P."/>
            <person name="Felipe M.S."/>
        </authorList>
    </citation>
    <scope>NUCLEOTIDE SEQUENCE [LARGE SCALE GENOMIC DNA]</scope>
    <source>
        <strain evidence="6 7">1099-18</strain>
    </source>
</reference>
<evidence type="ECO:0000256" key="4">
    <source>
        <dbReference type="SAM" id="MobiDB-lite"/>
    </source>
</evidence>
<feature type="transmembrane region" description="Helical" evidence="5">
    <location>
        <begin position="285"/>
        <end position="304"/>
    </location>
</feature>
<feature type="transmembrane region" description="Helical" evidence="5">
    <location>
        <begin position="226"/>
        <end position="246"/>
    </location>
</feature>
<feature type="region of interest" description="Disordered" evidence="4">
    <location>
        <begin position="1"/>
        <end position="98"/>
    </location>
</feature>
<dbReference type="EMBL" id="AXCR01000008">
    <property type="protein sequence ID" value="KJR83914.1"/>
    <property type="molecule type" value="Genomic_DNA"/>
</dbReference>
<evidence type="ECO:0000256" key="5">
    <source>
        <dbReference type="SAM" id="Phobius"/>
    </source>
</evidence>
<proteinExistence type="predicted"/>
<evidence type="ECO:0000313" key="6">
    <source>
        <dbReference type="EMBL" id="KJR83914.1"/>
    </source>
</evidence>
<feature type="compositionally biased region" description="Low complexity" evidence="4">
    <location>
        <begin position="88"/>
        <end position="98"/>
    </location>
</feature>
<sequence>MVENASLSPNPEDVAAAQARRRKERREAKIKAGGSTRLNKISGLGGGIQRDPPSTLPSATQTSSQEHDDPDEVDISDHFYQPTITPRSTNTPSPPDATAADARLRQLLLAQQQRGQQPTNPFPFGDGPGGGGDSFGVGGMAGPGLGGNGREGVDGDPLTAMLSQMMQSMGGAASGPGGQGGPGSGFPGMPGMPGMGPGFPGFPAFPGMGAPGQQQQALAKPSKSAALWRLVHFAVAVALGLYVALATPFTGTRIERDAASAEHAVGSVGVVHGPAADNFALHKRYFFYAFASAETILLTSRLFLERDANSGGAGSTFAGGIVAMAMGFLPPAVKRNVEIAMRYWQIFGTVRSDLLVCVFVLGVCSWLRS</sequence>
<dbReference type="Pfam" id="PF08690">
    <property type="entry name" value="GET2"/>
    <property type="match status" value="2"/>
</dbReference>
<dbReference type="GeneID" id="27662543"/>
<dbReference type="KEGG" id="ssck:SPSK_00292"/>
<feature type="compositionally biased region" description="Gly residues" evidence="4">
    <location>
        <begin position="126"/>
        <end position="150"/>
    </location>
</feature>
<evidence type="ECO:0000256" key="1">
    <source>
        <dbReference type="ARBA" id="ARBA00022692"/>
    </source>
</evidence>
<dbReference type="Proteomes" id="UP000033710">
    <property type="component" value="Unassembled WGS sequence"/>
</dbReference>
<gene>
    <name evidence="6" type="ORF">SPSK_00292</name>
</gene>
<dbReference type="PANTHER" id="PTHR28263">
    <property type="entry name" value="GOLGI TO ER TRAFFIC PROTEIN 2"/>
    <property type="match status" value="1"/>
</dbReference>
<accession>A0A0F2M482</accession>
<dbReference type="VEuPathDB" id="FungiDB:SPSK_00292"/>
<keyword evidence="2 5" id="KW-1133">Transmembrane helix</keyword>
<feature type="compositionally biased region" description="Low complexity" evidence="4">
    <location>
        <begin position="112"/>
        <end position="125"/>
    </location>
</feature>
<feature type="transmembrane region" description="Helical" evidence="5">
    <location>
        <begin position="310"/>
        <end position="329"/>
    </location>
</feature>
<organism evidence="6 7">
    <name type="scientific">Sporothrix schenckii 1099-18</name>
    <dbReference type="NCBI Taxonomy" id="1397361"/>
    <lineage>
        <taxon>Eukaryota</taxon>
        <taxon>Fungi</taxon>
        <taxon>Dikarya</taxon>
        <taxon>Ascomycota</taxon>
        <taxon>Pezizomycotina</taxon>
        <taxon>Sordariomycetes</taxon>
        <taxon>Sordariomycetidae</taxon>
        <taxon>Ophiostomatales</taxon>
        <taxon>Ophiostomataceae</taxon>
        <taxon>Sporothrix</taxon>
    </lineage>
</organism>
<feature type="region of interest" description="Disordered" evidence="4">
    <location>
        <begin position="168"/>
        <end position="201"/>
    </location>
</feature>
<dbReference type="InterPro" id="IPR028143">
    <property type="entry name" value="Get2/sif1"/>
</dbReference>
<dbReference type="PANTHER" id="PTHR28263:SF1">
    <property type="entry name" value="GOLGI TO ER TRAFFIC PROTEIN 2"/>
    <property type="match status" value="1"/>
</dbReference>
<evidence type="ECO:0000313" key="7">
    <source>
        <dbReference type="Proteomes" id="UP000033710"/>
    </source>
</evidence>
<feature type="region of interest" description="Disordered" evidence="4">
    <location>
        <begin position="112"/>
        <end position="156"/>
    </location>
</feature>
<protein>
    <submittedName>
        <fullName evidence="6">Uncharacterized protein</fullName>
    </submittedName>
</protein>
<evidence type="ECO:0000256" key="3">
    <source>
        <dbReference type="ARBA" id="ARBA00023136"/>
    </source>
</evidence>
<reference evidence="6 7" key="1">
    <citation type="journal article" date="2014" name="BMC Genomics">
        <title>Comparative genomics of the major fungal agents of human and animal Sporotrichosis: Sporothrix schenckii and Sporothrix brasiliensis.</title>
        <authorList>
            <person name="Teixeira M.M."/>
            <person name="de Almeida L.G."/>
            <person name="Kubitschek-Barreira P."/>
            <person name="Alves F.L."/>
            <person name="Kioshima E.S."/>
            <person name="Abadio A.K."/>
            <person name="Fernandes L."/>
            <person name="Derengowski L.S."/>
            <person name="Ferreira K.S."/>
            <person name="Souza R.C."/>
            <person name="Ruiz J.C."/>
            <person name="de Andrade N.C."/>
            <person name="Paes H.C."/>
            <person name="Nicola A.M."/>
            <person name="Albuquerque P."/>
            <person name="Gerber A.L."/>
            <person name="Martins V.P."/>
            <person name="Peconick L.D."/>
            <person name="Neto A.V."/>
            <person name="Chaucanez C.B."/>
            <person name="Silva P.A."/>
            <person name="Cunha O.L."/>
            <person name="de Oliveira F.F."/>
            <person name="dos Santos T.C."/>
            <person name="Barros A.L."/>
            <person name="Soares M.A."/>
            <person name="de Oliveira L.M."/>
            <person name="Marini M.M."/>
            <person name="Villalobos-Duno H."/>
            <person name="Cunha M.M."/>
            <person name="de Hoog S."/>
            <person name="da Silveira J.F."/>
            <person name="Henrissat B."/>
            <person name="Nino-Vega G.A."/>
            <person name="Cisalpino P.S."/>
            <person name="Mora-Montes H.M."/>
            <person name="Almeida S.R."/>
            <person name="Stajich J.E."/>
            <person name="Lopes-Bezerra L.M."/>
            <person name="Vasconcelos A.T."/>
            <person name="Felipe M.S."/>
        </authorList>
    </citation>
    <scope>NUCLEOTIDE SEQUENCE [LARGE SCALE GENOMIC DNA]</scope>
    <source>
        <strain evidence="6 7">1099-18</strain>
    </source>
</reference>
<dbReference type="RefSeq" id="XP_016586590.1">
    <property type="nucleotide sequence ID" value="XM_016727266.1"/>
</dbReference>
<evidence type="ECO:0000256" key="2">
    <source>
        <dbReference type="ARBA" id="ARBA00022989"/>
    </source>
</evidence>